<feature type="transmembrane region" description="Helical" evidence="1">
    <location>
        <begin position="12"/>
        <end position="33"/>
    </location>
</feature>
<proteinExistence type="predicted"/>
<keyword evidence="1" id="KW-1133">Transmembrane helix</keyword>
<dbReference type="OrthoDB" id="9980234at2759"/>
<evidence type="ECO:0000313" key="2">
    <source>
        <dbReference type="EMBL" id="CAF1435707.1"/>
    </source>
</evidence>
<reference evidence="2" key="1">
    <citation type="submission" date="2021-02" db="EMBL/GenBank/DDBJ databases">
        <authorList>
            <person name="Nowell W R."/>
        </authorList>
    </citation>
    <scope>NUCLEOTIDE SEQUENCE</scope>
</reference>
<evidence type="ECO:0000256" key="1">
    <source>
        <dbReference type="SAM" id="Phobius"/>
    </source>
</evidence>
<keyword evidence="1" id="KW-0812">Transmembrane</keyword>
<dbReference type="AlphaFoldDB" id="A0A815NCA6"/>
<accession>A0A815NCA6</accession>
<dbReference type="Proteomes" id="UP000663891">
    <property type="component" value="Unassembled WGS sequence"/>
</dbReference>
<evidence type="ECO:0000313" key="3">
    <source>
        <dbReference type="Proteomes" id="UP000663891"/>
    </source>
</evidence>
<dbReference type="EMBL" id="CAJNON010001163">
    <property type="protein sequence ID" value="CAF1435707.1"/>
    <property type="molecule type" value="Genomic_DNA"/>
</dbReference>
<sequence>MVTMNNNDRFNCYCHLFWLLFVVVNATIINGFVNNERSKSTLVFFRWSGGFGRNFQEIRCATDQSSEDPSNSLSDIYPEMRDAVYFPPANNDSRRNCCESNSSIFVYNPETRRVHLMNNRHCIVVNEKSYHYLATEDYPTVNRLKSIACDRATTAAPMNYLIWGSEFRLTRDESNKQKIILQFIAPIDGHEYTIYIRGDIIIVVDSNDEARKVLDQLREPTLEIIENITDQW</sequence>
<keyword evidence="1" id="KW-0472">Membrane</keyword>
<comment type="caution">
    <text evidence="2">The sequence shown here is derived from an EMBL/GenBank/DDBJ whole genome shotgun (WGS) entry which is preliminary data.</text>
</comment>
<name>A0A815NCA6_9BILA</name>
<organism evidence="2 3">
    <name type="scientific">Adineta steineri</name>
    <dbReference type="NCBI Taxonomy" id="433720"/>
    <lineage>
        <taxon>Eukaryota</taxon>
        <taxon>Metazoa</taxon>
        <taxon>Spiralia</taxon>
        <taxon>Gnathifera</taxon>
        <taxon>Rotifera</taxon>
        <taxon>Eurotatoria</taxon>
        <taxon>Bdelloidea</taxon>
        <taxon>Adinetida</taxon>
        <taxon>Adinetidae</taxon>
        <taxon>Adineta</taxon>
    </lineage>
</organism>
<gene>
    <name evidence="2" type="ORF">VCS650_LOCUS38574</name>
</gene>
<protein>
    <submittedName>
        <fullName evidence="2">Uncharacterized protein</fullName>
    </submittedName>
</protein>